<dbReference type="SUPFAM" id="SSF56601">
    <property type="entry name" value="beta-lactamase/transpeptidase-like"/>
    <property type="match status" value="1"/>
</dbReference>
<dbReference type="AlphaFoldDB" id="A0A2A2SBR8"/>
<comment type="similarity">
    <text evidence="1">Belongs to the peptidase S13 family.</text>
</comment>
<accession>A0A2A2SBR8</accession>
<sequence length="471" mass="48732">MRKVTLALALLAAPVRAEPDATVAAALAKAGPGARIGLVVVDDTGNEIVAIRPDERFVPASNTKMFTTAAAFATLDTAGPDAAGATVRLDGRDVVLAGHGDARLSSAADCRTDCLVELARAVAARTRVVGDVIGDDSFFPDERWPVGMSWNNMAGRYGTAISALTIDDNVAVLDVRPGAPGAAPVITGDGYYRIENRAVTVAGGKASLSATRTPGSDLLRVTGTVPAGTATETLTVGVDDPAHRAAWRLAALLRREGVRVTGRVGVRHRPIGPADDPETRCAAPPARPPAPPVLARLSPPPLAEDLTVTNKVSQNLHADLLLRRVGAVGGTGSVADGRAAVRAMLTLAGVERWAYDFADGSGMSSYNRVTPRATIRFLRWVEAQPWGEAWRGTLPVAGVDGTLARRFKGTPLESKLFAKTGTLNATNALSGHMVAASGRRLTFSAFANDVPGDASATAAIDAALLAVAAAN</sequence>
<keyword evidence="5" id="KW-0645">Protease</keyword>
<keyword evidence="5" id="KW-0121">Carboxypeptidase</keyword>
<dbReference type="InterPro" id="IPR012338">
    <property type="entry name" value="Beta-lactam/transpept-like"/>
</dbReference>
<dbReference type="PRINTS" id="PR00922">
    <property type="entry name" value="DADACBPTASE3"/>
</dbReference>
<keyword evidence="6" id="KW-1185">Reference proteome</keyword>
<protein>
    <submittedName>
        <fullName evidence="5">D-alanyl-D-alanine carboxypeptidase/D-alanyl-D-alanine-endopeptidase</fullName>
    </submittedName>
</protein>
<dbReference type="PANTHER" id="PTHR30023:SF0">
    <property type="entry name" value="PENICILLIN-SENSITIVE CARBOXYPEPTIDASE A"/>
    <property type="match status" value="1"/>
</dbReference>
<evidence type="ECO:0000256" key="4">
    <source>
        <dbReference type="SAM" id="SignalP"/>
    </source>
</evidence>
<feature type="region of interest" description="Disordered" evidence="3">
    <location>
        <begin position="268"/>
        <end position="289"/>
    </location>
</feature>
<evidence type="ECO:0000313" key="6">
    <source>
        <dbReference type="Proteomes" id="UP000218151"/>
    </source>
</evidence>
<comment type="caution">
    <text evidence="5">The sequence shown here is derived from an EMBL/GenBank/DDBJ whole genome shotgun (WGS) entry which is preliminary data.</text>
</comment>
<reference evidence="6" key="1">
    <citation type="submission" date="2017-09" db="EMBL/GenBank/DDBJ databases">
        <authorList>
            <person name="Feng G."/>
            <person name="Zhu H."/>
        </authorList>
    </citation>
    <scope>NUCLEOTIDE SEQUENCE [LARGE SCALE GENOMIC DNA]</scope>
    <source>
        <strain evidence="6">1PNM-20</strain>
    </source>
</reference>
<dbReference type="InterPro" id="IPR000667">
    <property type="entry name" value="Peptidase_S13"/>
</dbReference>
<dbReference type="Proteomes" id="UP000218151">
    <property type="component" value="Unassembled WGS sequence"/>
</dbReference>
<evidence type="ECO:0000256" key="2">
    <source>
        <dbReference type="ARBA" id="ARBA00022801"/>
    </source>
</evidence>
<feature type="signal peptide" evidence="4">
    <location>
        <begin position="1"/>
        <end position="17"/>
    </location>
</feature>
<dbReference type="GO" id="GO:0004185">
    <property type="term" value="F:serine-type carboxypeptidase activity"/>
    <property type="evidence" value="ECO:0007669"/>
    <property type="project" value="InterPro"/>
</dbReference>
<dbReference type="NCBIfam" id="TIGR00666">
    <property type="entry name" value="PBP4"/>
    <property type="match status" value="1"/>
</dbReference>
<keyword evidence="2" id="KW-0378">Hydrolase</keyword>
<dbReference type="Gene3D" id="3.50.80.20">
    <property type="entry name" value="D-Ala-D-Ala carboxypeptidase C, peptidase S13"/>
    <property type="match status" value="1"/>
</dbReference>
<dbReference type="RefSeq" id="WP_095999375.1">
    <property type="nucleotide sequence ID" value="NZ_NSLI01000005.1"/>
</dbReference>
<dbReference type="Pfam" id="PF02113">
    <property type="entry name" value="Peptidase_S13"/>
    <property type="match status" value="1"/>
</dbReference>
<dbReference type="GO" id="GO:0006508">
    <property type="term" value="P:proteolysis"/>
    <property type="evidence" value="ECO:0007669"/>
    <property type="project" value="InterPro"/>
</dbReference>
<evidence type="ECO:0000256" key="1">
    <source>
        <dbReference type="ARBA" id="ARBA00006096"/>
    </source>
</evidence>
<evidence type="ECO:0000256" key="3">
    <source>
        <dbReference type="SAM" id="MobiDB-lite"/>
    </source>
</evidence>
<gene>
    <name evidence="5" type="primary">dacB</name>
    <name evidence="5" type="ORF">CKY28_15930</name>
</gene>
<name>A0A2A2SBR8_9SPHN</name>
<evidence type="ECO:0000313" key="5">
    <source>
        <dbReference type="EMBL" id="PAX06630.1"/>
    </source>
</evidence>
<dbReference type="GO" id="GO:0000270">
    <property type="term" value="P:peptidoglycan metabolic process"/>
    <property type="evidence" value="ECO:0007669"/>
    <property type="project" value="TreeGrafter"/>
</dbReference>
<keyword evidence="4" id="KW-0732">Signal</keyword>
<dbReference type="Gene3D" id="3.40.710.10">
    <property type="entry name" value="DD-peptidase/beta-lactamase superfamily"/>
    <property type="match status" value="2"/>
</dbReference>
<feature type="chain" id="PRO_5013127505" evidence="4">
    <location>
        <begin position="18"/>
        <end position="471"/>
    </location>
</feature>
<organism evidence="5 6">
    <name type="scientific">Sphingomonas lenta</name>
    <dbReference type="NCBI Taxonomy" id="1141887"/>
    <lineage>
        <taxon>Bacteria</taxon>
        <taxon>Pseudomonadati</taxon>
        <taxon>Pseudomonadota</taxon>
        <taxon>Alphaproteobacteria</taxon>
        <taxon>Sphingomonadales</taxon>
        <taxon>Sphingomonadaceae</taxon>
        <taxon>Sphingomonas</taxon>
    </lineage>
</organism>
<dbReference type="PANTHER" id="PTHR30023">
    <property type="entry name" value="D-ALANYL-D-ALANINE CARBOXYPEPTIDASE"/>
    <property type="match status" value="1"/>
</dbReference>
<proteinExistence type="inferred from homology"/>
<dbReference type="OrthoDB" id="5372081at2"/>
<dbReference type="EMBL" id="NSLI01000005">
    <property type="protein sequence ID" value="PAX06630.1"/>
    <property type="molecule type" value="Genomic_DNA"/>
</dbReference>